<reference evidence="1" key="1">
    <citation type="submission" date="2021-01" db="EMBL/GenBank/DDBJ databases">
        <authorList>
            <person name="Corre E."/>
            <person name="Pelletier E."/>
            <person name="Niang G."/>
            <person name="Scheremetjew M."/>
            <person name="Finn R."/>
            <person name="Kale V."/>
            <person name="Holt S."/>
            <person name="Cochrane G."/>
            <person name="Meng A."/>
            <person name="Brown T."/>
            <person name="Cohen L."/>
        </authorList>
    </citation>
    <scope>NUCLEOTIDE SEQUENCE</scope>
    <source>
        <strain evidence="1">UIO037</strain>
    </source>
</reference>
<sequence>MKVQLAARMEAGQHASAQRSPLENASAKYTVLCGGSTANEFDSWMGKHPDPVDIEAAATTVWGQLDATPFGAGADQLGGPRAVAETVVKSLSAGTPYTGGSRDAALADVYRLTLAKLAALQVDTSRLHVVSVICAGGTPWATFGLGGGTAEKQADNQANLALRHGVLFDLLPLFLTDFSGSILGLAVGTAALCLAKLRARDRGALRCDDLLFACKGTLGAALVSGAFAAEATGDDFRLVGLGTDLSQGFDPASGAPWPLLVLNSEQDDNIGAARTSLDKNWASRHDGDVDAPRARSKPEFVWYNIDGWLSSLGWPANPYHKWYFSAFYEESAVTLREDVMRHISLFIQAQPTSTTNITPEPRPSLCVGSRHMAHTAVCAEAVDTCSGDLGRSPSSVL</sequence>
<gene>
    <name evidence="1" type="ORF">CPOL0286_LOCUS5030</name>
</gene>
<evidence type="ECO:0000313" key="1">
    <source>
        <dbReference type="EMBL" id="CAE2204144.1"/>
    </source>
</evidence>
<protein>
    <submittedName>
        <fullName evidence="1">Uncharacterized protein</fullName>
    </submittedName>
</protein>
<dbReference type="AlphaFoldDB" id="A0A7S4M6N0"/>
<accession>A0A7S4M6N0</accession>
<proteinExistence type="predicted"/>
<name>A0A7S4M6N0_9EUKA</name>
<dbReference type="EMBL" id="HBKO01011323">
    <property type="protein sequence ID" value="CAE2204144.1"/>
    <property type="molecule type" value="Transcribed_RNA"/>
</dbReference>
<organism evidence="1">
    <name type="scientific">Prymnesium polylepis</name>
    <dbReference type="NCBI Taxonomy" id="72548"/>
    <lineage>
        <taxon>Eukaryota</taxon>
        <taxon>Haptista</taxon>
        <taxon>Haptophyta</taxon>
        <taxon>Prymnesiophyceae</taxon>
        <taxon>Prymnesiales</taxon>
        <taxon>Prymnesiaceae</taxon>
        <taxon>Prymnesium</taxon>
    </lineage>
</organism>